<evidence type="ECO:0000313" key="2">
    <source>
        <dbReference type="Proteomes" id="UP001589609"/>
    </source>
</evidence>
<dbReference type="Proteomes" id="UP001589609">
    <property type="component" value="Unassembled WGS sequence"/>
</dbReference>
<gene>
    <name evidence="1" type="ORF">ACFFMS_13290</name>
</gene>
<keyword evidence="2" id="KW-1185">Reference proteome</keyword>
<accession>A0ABV5WFL0</accession>
<evidence type="ECO:0000313" key="1">
    <source>
        <dbReference type="EMBL" id="MFB9759402.1"/>
    </source>
</evidence>
<comment type="caution">
    <text evidence="1">The sequence shown here is derived from an EMBL/GenBank/DDBJ whole genome shotgun (WGS) entry which is preliminary data.</text>
</comment>
<sequence length="71" mass="8599">MDRIFMYLFHSYILGNYQDLGFGTKILFYSFVDVHKYKELEWDKMKAIVYKKYGPPEVLQLKEEIIKILLS</sequence>
<reference evidence="1 2" key="1">
    <citation type="submission" date="2024-09" db="EMBL/GenBank/DDBJ databases">
        <authorList>
            <person name="Sun Q."/>
            <person name="Mori K."/>
        </authorList>
    </citation>
    <scope>NUCLEOTIDE SEQUENCE [LARGE SCALE GENOMIC DNA]</scope>
    <source>
        <strain evidence="1 2">JCM 11201</strain>
    </source>
</reference>
<proteinExistence type="predicted"/>
<name>A0ABV5WFL0_9BACI</name>
<organism evidence="1 2">
    <name type="scientific">Ectobacillus funiculus</name>
    <dbReference type="NCBI Taxonomy" id="137993"/>
    <lineage>
        <taxon>Bacteria</taxon>
        <taxon>Bacillati</taxon>
        <taxon>Bacillota</taxon>
        <taxon>Bacilli</taxon>
        <taxon>Bacillales</taxon>
        <taxon>Bacillaceae</taxon>
        <taxon>Ectobacillus</taxon>
    </lineage>
</organism>
<protein>
    <submittedName>
        <fullName evidence="1">Uncharacterized protein</fullName>
    </submittedName>
</protein>
<dbReference type="EMBL" id="JBHMAF010000071">
    <property type="protein sequence ID" value="MFB9759402.1"/>
    <property type="molecule type" value="Genomic_DNA"/>
</dbReference>